<dbReference type="Proteomes" id="UP000515292">
    <property type="component" value="Chromosome"/>
</dbReference>
<name>A0A7G5IEC4_9SPHN</name>
<organism evidence="2 3">
    <name type="scientific">Sandaracinobacteroides saxicola</name>
    <dbReference type="NCBI Taxonomy" id="2759707"/>
    <lineage>
        <taxon>Bacteria</taxon>
        <taxon>Pseudomonadati</taxon>
        <taxon>Pseudomonadota</taxon>
        <taxon>Alphaproteobacteria</taxon>
        <taxon>Sphingomonadales</taxon>
        <taxon>Sphingosinicellaceae</taxon>
        <taxon>Sandaracinobacteroides</taxon>
    </lineage>
</organism>
<gene>
    <name evidence="2" type="ORF">H3309_09855</name>
</gene>
<dbReference type="KEGG" id="sand:H3309_09855"/>
<protein>
    <submittedName>
        <fullName evidence="2">UrcA family protein</fullName>
    </submittedName>
</protein>
<keyword evidence="3" id="KW-1185">Reference proteome</keyword>
<evidence type="ECO:0000313" key="2">
    <source>
        <dbReference type="EMBL" id="QMW21716.1"/>
    </source>
</evidence>
<feature type="chain" id="PRO_5028820505" evidence="1">
    <location>
        <begin position="33"/>
        <end position="119"/>
    </location>
</feature>
<dbReference type="NCBIfam" id="TIGR04433">
    <property type="entry name" value="UrcA_uranyl"/>
    <property type="match status" value="1"/>
</dbReference>
<sequence>MSTPLPRTLISATLALAATGLTLIATAGPVSAASIAPSINVRTGDLNLASPAGQATLHNRLRQAARSLCDVNGPAPVAQRQAAARCARETLAGLAPQVQARIEAATKTQLVSATSSPAA</sequence>
<feature type="signal peptide" evidence="1">
    <location>
        <begin position="1"/>
        <end position="32"/>
    </location>
</feature>
<dbReference type="EMBL" id="CP059851">
    <property type="protein sequence ID" value="QMW21716.1"/>
    <property type="molecule type" value="Genomic_DNA"/>
</dbReference>
<evidence type="ECO:0000256" key="1">
    <source>
        <dbReference type="SAM" id="SignalP"/>
    </source>
</evidence>
<dbReference type="RefSeq" id="WP_182294562.1">
    <property type="nucleotide sequence ID" value="NZ_CP059851.1"/>
</dbReference>
<evidence type="ECO:0000313" key="3">
    <source>
        <dbReference type="Proteomes" id="UP000515292"/>
    </source>
</evidence>
<dbReference type="InterPro" id="IPR030972">
    <property type="entry name" value="UrcA_uranyl"/>
</dbReference>
<dbReference type="AlphaFoldDB" id="A0A7G5IEC4"/>
<reference evidence="2 3" key="1">
    <citation type="submission" date="2020-07" db="EMBL/GenBank/DDBJ databases">
        <title>Complete genome sequence for Sandaracinobacter sp. M6.</title>
        <authorList>
            <person name="Tang Y."/>
            <person name="Liu Q."/>
            <person name="Guo Z."/>
            <person name="Lei P."/>
            <person name="Huang B."/>
        </authorList>
    </citation>
    <scope>NUCLEOTIDE SEQUENCE [LARGE SCALE GENOMIC DNA]</scope>
    <source>
        <strain evidence="2 3">M6</strain>
    </source>
</reference>
<proteinExistence type="predicted"/>
<keyword evidence="1" id="KW-0732">Signal</keyword>
<accession>A0A7G5IEC4</accession>